<dbReference type="Gramene" id="OGLUM10G19060.2">
    <property type="protein sequence ID" value="OGLUM10G19060.2"/>
    <property type="gene ID" value="OGLUM10G19060"/>
</dbReference>
<keyword evidence="2" id="KW-1185">Reference proteome</keyword>
<evidence type="ECO:0000313" key="2">
    <source>
        <dbReference type="Proteomes" id="UP000026961"/>
    </source>
</evidence>
<name>A0A0E0BDY2_9ORYZ</name>
<dbReference type="Gramene" id="OGLUM10G19060.4">
    <property type="protein sequence ID" value="OGLUM10G19060.4"/>
    <property type="gene ID" value="OGLUM10G19060"/>
</dbReference>
<reference evidence="1" key="2">
    <citation type="submission" date="2018-05" db="EMBL/GenBank/DDBJ databases">
        <title>OgluRS3 (Oryza glumaepatula Reference Sequence Version 3).</title>
        <authorList>
            <person name="Zhang J."/>
            <person name="Kudrna D."/>
            <person name="Lee S."/>
            <person name="Talag J."/>
            <person name="Welchert J."/>
            <person name="Wing R.A."/>
        </authorList>
    </citation>
    <scope>NUCLEOTIDE SEQUENCE [LARGE SCALE GENOMIC DNA]</scope>
</reference>
<protein>
    <submittedName>
        <fullName evidence="1">Uncharacterized protein</fullName>
    </submittedName>
</protein>
<dbReference type="Proteomes" id="UP000026961">
    <property type="component" value="Chromosome 10"/>
</dbReference>
<accession>A0A0E0BDY2</accession>
<dbReference type="EnsemblPlants" id="OGLUM10G19060.4">
    <property type="protein sequence ID" value="OGLUM10G19060.4"/>
    <property type="gene ID" value="OGLUM10G19060"/>
</dbReference>
<evidence type="ECO:0000313" key="1">
    <source>
        <dbReference type="EnsemblPlants" id="OGLUM10G19060.2"/>
    </source>
</evidence>
<organism evidence="1">
    <name type="scientific">Oryza glumipatula</name>
    <dbReference type="NCBI Taxonomy" id="40148"/>
    <lineage>
        <taxon>Eukaryota</taxon>
        <taxon>Viridiplantae</taxon>
        <taxon>Streptophyta</taxon>
        <taxon>Embryophyta</taxon>
        <taxon>Tracheophyta</taxon>
        <taxon>Spermatophyta</taxon>
        <taxon>Magnoliopsida</taxon>
        <taxon>Liliopsida</taxon>
        <taxon>Poales</taxon>
        <taxon>Poaceae</taxon>
        <taxon>BOP clade</taxon>
        <taxon>Oryzoideae</taxon>
        <taxon>Oryzeae</taxon>
        <taxon>Oryzinae</taxon>
        <taxon>Oryza</taxon>
    </lineage>
</organism>
<dbReference type="AlphaFoldDB" id="A0A0E0BDY2"/>
<dbReference type="HOGENOM" id="CLU_2642093_0_0_1"/>
<dbReference type="EnsemblPlants" id="OGLUM10G19060.2">
    <property type="protein sequence ID" value="OGLUM10G19060.2"/>
    <property type="gene ID" value="OGLUM10G19060"/>
</dbReference>
<sequence length="81" mass="9011">MTTTLTLKGSAFPTKTTLCSCSCKSQKEKQKKRVTMHCGNWTGSCVVIVIGPPNVAIFRTERKPQFNAIHVGYNFTRRCGD</sequence>
<reference evidence="1" key="1">
    <citation type="submission" date="2015-04" db="UniProtKB">
        <authorList>
            <consortium name="EnsemblPlants"/>
        </authorList>
    </citation>
    <scope>IDENTIFICATION</scope>
</reference>
<proteinExistence type="predicted"/>